<dbReference type="InterPro" id="IPR032875">
    <property type="entry name" value="Succ_CoA_lig_flav_dom"/>
</dbReference>
<evidence type="ECO:0000313" key="10">
    <source>
        <dbReference type="Proteomes" id="UP000183868"/>
    </source>
</evidence>
<keyword evidence="2 5" id="KW-0547">Nucleotide-binding</keyword>
<gene>
    <name evidence="7" type="ORF">Cabys_1346</name>
    <name evidence="8" type="ORF">Calab_2523</name>
</gene>
<dbReference type="InterPro" id="IPR051538">
    <property type="entry name" value="Acyl-CoA_Synth/Transferase"/>
</dbReference>
<dbReference type="Pfam" id="PF13380">
    <property type="entry name" value="CoA_binding_2"/>
    <property type="match status" value="1"/>
</dbReference>
<dbReference type="Gene3D" id="3.30.470.20">
    <property type="entry name" value="ATP-grasp fold, B domain"/>
    <property type="match status" value="1"/>
</dbReference>
<evidence type="ECO:0000259" key="6">
    <source>
        <dbReference type="PROSITE" id="PS50975"/>
    </source>
</evidence>
<dbReference type="STRING" id="880073.Cabys_1346"/>
<dbReference type="PROSITE" id="PS50975">
    <property type="entry name" value="ATP_GRASP"/>
    <property type="match status" value="1"/>
</dbReference>
<dbReference type="Proteomes" id="UP000004671">
    <property type="component" value="Chromosome"/>
</dbReference>
<dbReference type="InterPro" id="IPR016102">
    <property type="entry name" value="Succinyl-CoA_synth-like"/>
</dbReference>
<reference evidence="8 9" key="1">
    <citation type="submission" date="2011-09" db="EMBL/GenBank/DDBJ databases">
        <title>The permanent draft genome of Caldithrix abyssi DSM 13497.</title>
        <authorList>
            <consortium name="US DOE Joint Genome Institute (JGI-PGF)"/>
            <person name="Lucas S."/>
            <person name="Han J."/>
            <person name="Lapidus A."/>
            <person name="Bruce D."/>
            <person name="Goodwin L."/>
            <person name="Pitluck S."/>
            <person name="Peters L."/>
            <person name="Kyrpides N."/>
            <person name="Mavromatis K."/>
            <person name="Ivanova N."/>
            <person name="Mikhailova N."/>
            <person name="Chertkov O."/>
            <person name="Detter J.C."/>
            <person name="Tapia R."/>
            <person name="Han C."/>
            <person name="Land M."/>
            <person name="Hauser L."/>
            <person name="Markowitz V."/>
            <person name="Cheng J.-F."/>
            <person name="Hugenholtz P."/>
            <person name="Woyke T."/>
            <person name="Wu D."/>
            <person name="Spring S."/>
            <person name="Brambilla E."/>
            <person name="Klenk H.-P."/>
            <person name="Eisen J.A."/>
        </authorList>
    </citation>
    <scope>NUCLEOTIDE SEQUENCE [LARGE SCALE GENOMIC DNA]</scope>
    <source>
        <strain evidence="8 9">DSM 13497</strain>
    </source>
</reference>
<dbReference type="GO" id="GO:0005524">
    <property type="term" value="F:ATP binding"/>
    <property type="evidence" value="ECO:0007669"/>
    <property type="project" value="UniProtKB-UniRule"/>
</dbReference>
<name>H1XNG2_CALAY</name>
<evidence type="ECO:0000313" key="9">
    <source>
        <dbReference type="Proteomes" id="UP000004671"/>
    </source>
</evidence>
<dbReference type="KEGG" id="caby:Cabys_1346"/>
<dbReference type="SUPFAM" id="SSF56059">
    <property type="entry name" value="Glutathione synthetase ATP-binding domain-like"/>
    <property type="match status" value="1"/>
</dbReference>
<dbReference type="FunCoup" id="H1XNG2">
    <property type="interactions" value="50"/>
</dbReference>
<dbReference type="PANTHER" id="PTHR43334">
    <property type="entry name" value="ACETATE--COA LIGASE [ADP-FORMING]"/>
    <property type="match status" value="1"/>
</dbReference>
<dbReference type="RefSeq" id="WP_006929378.1">
    <property type="nucleotide sequence ID" value="NZ_CM001402.1"/>
</dbReference>
<keyword evidence="9" id="KW-1185">Reference proteome</keyword>
<dbReference type="Gene3D" id="3.30.1490.20">
    <property type="entry name" value="ATP-grasp fold, A domain"/>
    <property type="match status" value="1"/>
</dbReference>
<dbReference type="InterPro" id="IPR013815">
    <property type="entry name" value="ATP_grasp_subdomain_1"/>
</dbReference>
<dbReference type="GO" id="GO:0016740">
    <property type="term" value="F:transferase activity"/>
    <property type="evidence" value="ECO:0007669"/>
    <property type="project" value="UniProtKB-KW"/>
</dbReference>
<dbReference type="Proteomes" id="UP000183868">
    <property type="component" value="Chromosome"/>
</dbReference>
<dbReference type="PaxDb" id="880073-Calab_2523"/>
<dbReference type="FunFam" id="3.30.1490.20:FF:000020">
    <property type="entry name" value="Protein lysine acetyltransferase"/>
    <property type="match status" value="1"/>
</dbReference>
<evidence type="ECO:0000256" key="2">
    <source>
        <dbReference type="ARBA" id="ARBA00022741"/>
    </source>
</evidence>
<dbReference type="EMBL" id="CM001402">
    <property type="protein sequence ID" value="EHO42133.1"/>
    <property type="molecule type" value="Genomic_DNA"/>
</dbReference>
<dbReference type="SUPFAM" id="SSF51735">
    <property type="entry name" value="NAD(P)-binding Rossmann-fold domains"/>
    <property type="match status" value="1"/>
</dbReference>
<evidence type="ECO:0000313" key="7">
    <source>
        <dbReference type="EMBL" id="APF18095.1"/>
    </source>
</evidence>
<dbReference type="Pfam" id="PF13607">
    <property type="entry name" value="Succ_CoA_lig"/>
    <property type="match status" value="1"/>
</dbReference>
<dbReference type="Gene3D" id="3.40.50.720">
    <property type="entry name" value="NAD(P)-binding Rossmann-like Domain"/>
    <property type="match status" value="1"/>
</dbReference>
<keyword evidence="1" id="KW-0436">Ligase</keyword>
<evidence type="ECO:0000256" key="3">
    <source>
        <dbReference type="ARBA" id="ARBA00022840"/>
    </source>
</evidence>
<dbReference type="EMBL" id="CP018099">
    <property type="protein sequence ID" value="APF18095.1"/>
    <property type="molecule type" value="Genomic_DNA"/>
</dbReference>
<evidence type="ECO:0000313" key="8">
    <source>
        <dbReference type="EMBL" id="EHO42133.1"/>
    </source>
</evidence>
<proteinExistence type="inferred from homology"/>
<dbReference type="InterPro" id="IPR011761">
    <property type="entry name" value="ATP-grasp"/>
</dbReference>
<dbReference type="eggNOG" id="COG1042">
    <property type="taxonomic scope" value="Bacteria"/>
</dbReference>
<dbReference type="SMART" id="SM00881">
    <property type="entry name" value="CoA_binding"/>
    <property type="match status" value="1"/>
</dbReference>
<dbReference type="InterPro" id="IPR036291">
    <property type="entry name" value="NAD(P)-bd_dom_sf"/>
</dbReference>
<accession>H1XNG2</accession>
<reference evidence="7 10" key="2">
    <citation type="submission" date="2016-11" db="EMBL/GenBank/DDBJ databases">
        <title>Genomic analysis of Caldithrix abyssi and proposal of a novel bacterial phylum Caldithrichaeota.</title>
        <authorList>
            <person name="Kublanov I."/>
            <person name="Sigalova O."/>
            <person name="Gavrilov S."/>
            <person name="Lebedinsky A."/>
            <person name="Ivanova N."/>
            <person name="Daum C."/>
            <person name="Reddy T."/>
            <person name="Klenk H.P."/>
            <person name="Goker M."/>
            <person name="Reva O."/>
            <person name="Miroshnichenko M."/>
            <person name="Kyprides N."/>
            <person name="Woyke T."/>
            <person name="Gelfand M."/>
        </authorList>
    </citation>
    <scope>NUCLEOTIDE SEQUENCE [LARGE SCALE GENOMIC DNA]</scope>
    <source>
        <strain evidence="7 10">LF13</strain>
    </source>
</reference>
<dbReference type="Gene3D" id="3.40.50.261">
    <property type="entry name" value="Succinyl-CoA synthetase domains"/>
    <property type="match status" value="2"/>
</dbReference>
<dbReference type="AlphaFoldDB" id="H1XNG2"/>
<dbReference type="GO" id="GO:0043758">
    <property type="term" value="F:acetate-CoA ligase (ADP-forming) activity"/>
    <property type="evidence" value="ECO:0007669"/>
    <property type="project" value="InterPro"/>
</dbReference>
<organism evidence="8 9">
    <name type="scientific">Caldithrix abyssi DSM 13497</name>
    <dbReference type="NCBI Taxonomy" id="880073"/>
    <lineage>
        <taxon>Bacteria</taxon>
        <taxon>Pseudomonadati</taxon>
        <taxon>Calditrichota</taxon>
        <taxon>Calditrichia</taxon>
        <taxon>Calditrichales</taxon>
        <taxon>Calditrichaceae</taxon>
        <taxon>Caldithrix</taxon>
    </lineage>
</organism>
<dbReference type="SUPFAM" id="SSF52210">
    <property type="entry name" value="Succinyl-CoA synthetase domains"/>
    <property type="match status" value="2"/>
</dbReference>
<dbReference type="InterPro" id="IPR003781">
    <property type="entry name" value="CoA-bd"/>
</dbReference>
<dbReference type="InterPro" id="IPR043938">
    <property type="entry name" value="Ligase_CoA_dom"/>
</dbReference>
<keyword evidence="7" id="KW-0808">Transferase</keyword>
<protein>
    <submittedName>
        <fullName evidence="7">Acetyltransferase</fullName>
    </submittedName>
    <submittedName>
        <fullName evidence="8">CoA-binding domain protein</fullName>
    </submittedName>
</protein>
<evidence type="ECO:0000256" key="4">
    <source>
        <dbReference type="ARBA" id="ARBA00060888"/>
    </source>
</evidence>
<comment type="similarity">
    <text evidence="4">In the N-terminal section; belongs to the acetate CoA ligase alpha subunit family.</text>
</comment>
<dbReference type="HOGENOM" id="CLU_007415_3_1_0"/>
<keyword evidence="3 5" id="KW-0067">ATP-binding</keyword>
<evidence type="ECO:0000256" key="1">
    <source>
        <dbReference type="ARBA" id="ARBA00022598"/>
    </source>
</evidence>
<dbReference type="PANTHER" id="PTHR43334:SF1">
    <property type="entry name" value="3-HYDROXYPROPIONATE--COA LIGASE [ADP-FORMING]"/>
    <property type="match status" value="1"/>
</dbReference>
<dbReference type="OrthoDB" id="9807426at2"/>
<feature type="domain" description="ATP-grasp" evidence="6">
    <location>
        <begin position="503"/>
        <end position="539"/>
    </location>
</feature>
<dbReference type="InParanoid" id="H1XNG2"/>
<sequence length="710" mass="77503">MEQPFPNKVEHLNTIFYPQSVAVVGANKVPGTVPYDMLINILHSDFQGVVYPVNPREKAIAGVKAYKYVIDIPDPVDLAVIVYPSTVCHMALEQCGQKGIKSAIIISAGFREIGGVGVEREQQLLEIAKKYDISFIGPNCLGVINTDSAVNLNASFARQMPDSGNIGFLSQSGALCTAVLDYAQARHIGFSKFVSFGNKADVSEIDLLYYLGNDPKTKVILIYLEEISDGRALMKAAEEIIRKTGKPILAIKSGRTEAGASAAASHTGSLAGSDEICDAALRQAGIIRCQNIEEMFNLATAFAYQDLPKTNRVAIITNAGGPGVLTTDAAIQEGLELARFSEETTAMFKKTLPKTANIKNPVDVIGDARADRYSIAVSQAMKDPNVDGVFVILTPQSMTDIEAIAREIVNVAGRFEKPLMASFMGEKDVAVGIDILQRNRIPHYTLPESMARSFAAAYRFYQQLQQEKEEFRPFEDVNIQLVQKILEEAKAKQRRHLSEYESTQVLAAYGLPVVESHLAKSAKEAASLAAQIGFPLVMKVMSEQVIHKSDLKAVALNIETEEEVARTFDRLINNVKERLPDAPIDGVLVRKMIPAGEEVILGLKRDVSFDGVIMFGMGGVLVEVLKDITFRIAPVAPSEAKSMIREIKGAPLLFGVRKRAPKDVAALEESIQRLSQLAVECPQIKELDINPLIVLNEGQGCFIADARIIL</sequence>
<dbReference type="Pfam" id="PF19045">
    <property type="entry name" value="Ligase_CoA_2"/>
    <property type="match status" value="1"/>
</dbReference>
<dbReference type="Pfam" id="PF13549">
    <property type="entry name" value="ATP-grasp_5"/>
    <property type="match status" value="1"/>
</dbReference>
<evidence type="ECO:0000256" key="5">
    <source>
        <dbReference type="PROSITE-ProRule" id="PRU00409"/>
    </source>
</evidence>
<dbReference type="GO" id="GO:0046872">
    <property type="term" value="F:metal ion binding"/>
    <property type="evidence" value="ECO:0007669"/>
    <property type="project" value="InterPro"/>
</dbReference>